<reference evidence="10 11" key="1">
    <citation type="submission" date="2015-04" db="EMBL/GenBank/DDBJ databases">
        <title>Complete Genome Sequence of Kosmotoga pacifica SLHLJ1.</title>
        <authorList>
            <person name="Jiang L.J."/>
            <person name="Shao Z.Z."/>
            <person name="Jebbar M."/>
        </authorList>
    </citation>
    <scope>NUCLEOTIDE SEQUENCE [LARGE SCALE GENOMIC DNA]</scope>
    <source>
        <strain evidence="10 11">SLHLJ1</strain>
    </source>
</reference>
<dbReference type="PANTHER" id="PTHR42711:SF5">
    <property type="entry name" value="ABC TRANSPORTER ATP-BINDING PROTEIN NATA"/>
    <property type="match status" value="1"/>
</dbReference>
<keyword evidence="11" id="KW-1185">Reference proteome</keyword>
<dbReference type="Gene3D" id="3.40.50.300">
    <property type="entry name" value="P-loop containing nucleotide triphosphate hydrolases"/>
    <property type="match status" value="1"/>
</dbReference>
<dbReference type="GO" id="GO:0005886">
    <property type="term" value="C:plasma membrane"/>
    <property type="evidence" value="ECO:0007669"/>
    <property type="project" value="UniProtKB-SubCell"/>
</dbReference>
<evidence type="ECO:0000256" key="8">
    <source>
        <dbReference type="ARBA" id="ARBA00023136"/>
    </source>
</evidence>
<accession>A0A0G2Z7N0</accession>
<name>A0A0G2Z7N0_9BACT</name>
<keyword evidence="6 10" id="KW-0067">ATP-binding</keyword>
<dbReference type="SUPFAM" id="SSF52540">
    <property type="entry name" value="P-loop containing nucleoside triphosphate hydrolases"/>
    <property type="match status" value="1"/>
</dbReference>
<dbReference type="CDD" id="cd03263">
    <property type="entry name" value="ABC_subfamily_A"/>
    <property type="match status" value="1"/>
</dbReference>
<dbReference type="InterPro" id="IPR050763">
    <property type="entry name" value="ABC_transporter_ATP-binding"/>
</dbReference>
<evidence type="ECO:0000256" key="4">
    <source>
        <dbReference type="ARBA" id="ARBA00022475"/>
    </source>
</evidence>
<keyword evidence="7" id="KW-1278">Translocase</keyword>
<dbReference type="EMBL" id="CP011232">
    <property type="protein sequence ID" value="AKI97552.1"/>
    <property type="molecule type" value="Genomic_DNA"/>
</dbReference>
<dbReference type="GO" id="GO:0005524">
    <property type="term" value="F:ATP binding"/>
    <property type="evidence" value="ECO:0007669"/>
    <property type="project" value="UniProtKB-KW"/>
</dbReference>
<feature type="domain" description="ABC transporter" evidence="9">
    <location>
        <begin position="5"/>
        <end position="230"/>
    </location>
</feature>
<sequence>MTVAIEIKDLKKHYGNVKAVDGVSFAVKEGECLAILGPNGAGKTTTIEILEGLRKPDAGEIFYFGKRVERVGRDIKEVIGVQLQTSSFMDYLNVKETIEFFGGLYSKSLKPEELIELVELQEKARARVKNLSGGQKQRLAIAVALVNDPKIVFLDEPTTGLDPQARRLLWDTVLKLKEKKKTIILTTHYMEEAEYLADRIVIIDHGKIIAEGTLEELIKMIEEKNVIEFSLSDSHDEVFSVLAEHFTTLEKQDGNRFSLSTTDVEKSLAQIFKIVSELENSIENVMIRKPNLEDVFLKLTGHSLRD</sequence>
<dbReference type="InterPro" id="IPR003593">
    <property type="entry name" value="AAA+_ATPase"/>
</dbReference>
<proteinExistence type="inferred from homology"/>
<organism evidence="10 11">
    <name type="scientific">Kosmotoga pacifica</name>
    <dbReference type="NCBI Taxonomy" id="1330330"/>
    <lineage>
        <taxon>Bacteria</taxon>
        <taxon>Thermotogati</taxon>
        <taxon>Thermotogota</taxon>
        <taxon>Thermotogae</taxon>
        <taxon>Kosmotogales</taxon>
        <taxon>Kosmotogaceae</taxon>
        <taxon>Kosmotoga</taxon>
    </lineage>
</organism>
<dbReference type="PROSITE" id="PS50893">
    <property type="entry name" value="ABC_TRANSPORTER_2"/>
    <property type="match status" value="1"/>
</dbReference>
<evidence type="ECO:0000259" key="9">
    <source>
        <dbReference type="PROSITE" id="PS50893"/>
    </source>
</evidence>
<evidence type="ECO:0000256" key="5">
    <source>
        <dbReference type="ARBA" id="ARBA00022741"/>
    </source>
</evidence>
<comment type="similarity">
    <text evidence="2">Belongs to the ABC transporter superfamily.</text>
</comment>
<evidence type="ECO:0000256" key="3">
    <source>
        <dbReference type="ARBA" id="ARBA00022448"/>
    </source>
</evidence>
<comment type="subcellular location">
    <subcellularLocation>
        <location evidence="1">Cell membrane</location>
    </subcellularLocation>
</comment>
<dbReference type="SMART" id="SM00382">
    <property type="entry name" value="AAA"/>
    <property type="match status" value="1"/>
</dbReference>
<dbReference type="Proteomes" id="UP000035159">
    <property type="component" value="Chromosome"/>
</dbReference>
<evidence type="ECO:0000256" key="6">
    <source>
        <dbReference type="ARBA" id="ARBA00022840"/>
    </source>
</evidence>
<protein>
    <submittedName>
        <fullName evidence="10">ABC transporter ATP-binding protein</fullName>
    </submittedName>
</protein>
<keyword evidence="5" id="KW-0547">Nucleotide-binding</keyword>
<dbReference type="KEGG" id="kpf:IX53_06680"/>
<keyword evidence="3" id="KW-0813">Transport</keyword>
<evidence type="ECO:0000256" key="7">
    <source>
        <dbReference type="ARBA" id="ARBA00022967"/>
    </source>
</evidence>
<keyword evidence="4" id="KW-1003">Cell membrane</keyword>
<dbReference type="OrthoDB" id="9804819at2"/>
<dbReference type="RefSeq" id="WP_047754687.1">
    <property type="nucleotide sequence ID" value="NZ_CAJUHA010000014.1"/>
</dbReference>
<dbReference type="STRING" id="1330330.IX53_06680"/>
<dbReference type="PATRIC" id="fig|1330330.3.peg.1354"/>
<dbReference type="InterPro" id="IPR003439">
    <property type="entry name" value="ABC_transporter-like_ATP-bd"/>
</dbReference>
<gene>
    <name evidence="10" type="ORF">IX53_06680</name>
</gene>
<evidence type="ECO:0000313" key="11">
    <source>
        <dbReference type="Proteomes" id="UP000035159"/>
    </source>
</evidence>
<dbReference type="Pfam" id="PF00005">
    <property type="entry name" value="ABC_tran"/>
    <property type="match status" value="1"/>
</dbReference>
<dbReference type="PROSITE" id="PS00211">
    <property type="entry name" value="ABC_TRANSPORTER_1"/>
    <property type="match status" value="1"/>
</dbReference>
<dbReference type="GO" id="GO:0016887">
    <property type="term" value="F:ATP hydrolysis activity"/>
    <property type="evidence" value="ECO:0007669"/>
    <property type="project" value="InterPro"/>
</dbReference>
<evidence type="ECO:0000256" key="2">
    <source>
        <dbReference type="ARBA" id="ARBA00005417"/>
    </source>
</evidence>
<evidence type="ECO:0000313" key="10">
    <source>
        <dbReference type="EMBL" id="AKI97552.1"/>
    </source>
</evidence>
<evidence type="ECO:0000256" key="1">
    <source>
        <dbReference type="ARBA" id="ARBA00004236"/>
    </source>
</evidence>
<dbReference type="AlphaFoldDB" id="A0A0G2Z7N0"/>
<dbReference type="InterPro" id="IPR017871">
    <property type="entry name" value="ABC_transporter-like_CS"/>
</dbReference>
<dbReference type="PANTHER" id="PTHR42711">
    <property type="entry name" value="ABC TRANSPORTER ATP-BINDING PROTEIN"/>
    <property type="match status" value="1"/>
</dbReference>
<dbReference type="FunFam" id="3.40.50.300:FF:000589">
    <property type="entry name" value="ABC transporter, ATP-binding subunit"/>
    <property type="match status" value="1"/>
</dbReference>
<keyword evidence="8" id="KW-0472">Membrane</keyword>
<dbReference type="InterPro" id="IPR027417">
    <property type="entry name" value="P-loop_NTPase"/>
</dbReference>